<proteinExistence type="predicted"/>
<dbReference type="Gene3D" id="3.40.50.1240">
    <property type="entry name" value="Phosphoglycerate mutase-like"/>
    <property type="match status" value="1"/>
</dbReference>
<dbReference type="PANTHER" id="PTHR16469">
    <property type="entry name" value="UBIQUITIN-ASSOCIATED AND SH3 DOMAIN-CONTAINING BA-RELATED"/>
    <property type="match status" value="1"/>
</dbReference>
<evidence type="ECO:0000313" key="2">
    <source>
        <dbReference type="Proteomes" id="UP001176961"/>
    </source>
</evidence>
<comment type="caution">
    <text evidence="1">The sequence shown here is derived from an EMBL/GenBank/DDBJ whole genome shotgun (WGS) entry which is preliminary data.</text>
</comment>
<reference evidence="1" key="1">
    <citation type="submission" date="2023-07" db="EMBL/GenBank/DDBJ databases">
        <authorList>
            <consortium name="CYATHOMIX"/>
        </authorList>
    </citation>
    <scope>NUCLEOTIDE SEQUENCE</scope>
    <source>
        <strain evidence="1">N/A</strain>
    </source>
</reference>
<protein>
    <recommendedName>
        <fullName evidence="3">Phosphoglycerate mutase family protein</fullName>
    </recommendedName>
</protein>
<dbReference type="EMBL" id="CATQJL010000316">
    <property type="protein sequence ID" value="CAJ0606630.1"/>
    <property type="molecule type" value="Genomic_DNA"/>
</dbReference>
<gene>
    <name evidence="1" type="ORF">CYNAS_LOCUS18613</name>
</gene>
<sequence>MSSSFRIVWVVRHAEREDNFNPNWQSLPQARGLADDDPFLSERGRRQAQEVAARFRNIPLAHVFASPFYRTMQTASIVVAGKKILIKPEPGLCEALHHCCSPPGFMNSLRLKQIFPLTDTSYVPVFTKETLPKEPFADNASVPRVRHTFTQITQKYKGDLLFVSHAPPIGAIHEAWNYCYVCVGQATRTLVTYLIKEILGLFRSYYYCGSM</sequence>
<dbReference type="SUPFAM" id="SSF53254">
    <property type="entry name" value="Phosphoglycerate mutase-like"/>
    <property type="match status" value="1"/>
</dbReference>
<dbReference type="InterPro" id="IPR013078">
    <property type="entry name" value="His_Pase_superF_clade-1"/>
</dbReference>
<name>A0AA36HAB0_CYLNA</name>
<evidence type="ECO:0008006" key="3">
    <source>
        <dbReference type="Google" id="ProtNLM"/>
    </source>
</evidence>
<dbReference type="SMART" id="SM00855">
    <property type="entry name" value="PGAM"/>
    <property type="match status" value="1"/>
</dbReference>
<dbReference type="PANTHER" id="PTHR16469:SF27">
    <property type="entry name" value="UBIQUITIN-ASSOCIATED AND SH3 DOMAIN-CONTAINING BA-RELATED"/>
    <property type="match status" value="1"/>
</dbReference>
<dbReference type="InterPro" id="IPR029033">
    <property type="entry name" value="His_PPase_superfam"/>
</dbReference>
<dbReference type="Proteomes" id="UP001176961">
    <property type="component" value="Unassembled WGS sequence"/>
</dbReference>
<evidence type="ECO:0000313" key="1">
    <source>
        <dbReference type="EMBL" id="CAJ0606630.1"/>
    </source>
</evidence>
<dbReference type="InterPro" id="IPR051710">
    <property type="entry name" value="Phosphatase_SH3-domain"/>
</dbReference>
<dbReference type="Pfam" id="PF00300">
    <property type="entry name" value="His_Phos_1"/>
    <property type="match status" value="1"/>
</dbReference>
<dbReference type="CDD" id="cd07067">
    <property type="entry name" value="HP_PGM_like"/>
    <property type="match status" value="1"/>
</dbReference>
<keyword evidence="2" id="KW-1185">Reference proteome</keyword>
<dbReference type="GO" id="GO:0016791">
    <property type="term" value="F:phosphatase activity"/>
    <property type="evidence" value="ECO:0007669"/>
    <property type="project" value="UniProtKB-ARBA"/>
</dbReference>
<accession>A0AA36HAB0</accession>
<organism evidence="1 2">
    <name type="scientific">Cylicocyclus nassatus</name>
    <name type="common">Nematode worm</name>
    <dbReference type="NCBI Taxonomy" id="53992"/>
    <lineage>
        <taxon>Eukaryota</taxon>
        <taxon>Metazoa</taxon>
        <taxon>Ecdysozoa</taxon>
        <taxon>Nematoda</taxon>
        <taxon>Chromadorea</taxon>
        <taxon>Rhabditida</taxon>
        <taxon>Rhabditina</taxon>
        <taxon>Rhabditomorpha</taxon>
        <taxon>Strongyloidea</taxon>
        <taxon>Strongylidae</taxon>
        <taxon>Cylicocyclus</taxon>
    </lineage>
</organism>
<dbReference type="AlphaFoldDB" id="A0AA36HAB0"/>